<proteinExistence type="predicted"/>
<evidence type="ECO:0000313" key="2">
    <source>
        <dbReference type="EMBL" id="GBP06492.1"/>
    </source>
</evidence>
<evidence type="ECO:0000313" key="3">
    <source>
        <dbReference type="Proteomes" id="UP000299102"/>
    </source>
</evidence>
<dbReference type="AlphaFoldDB" id="A0A4C1SWC8"/>
<accession>A0A4C1SWC8</accession>
<evidence type="ECO:0000256" key="1">
    <source>
        <dbReference type="SAM" id="MobiDB-lite"/>
    </source>
</evidence>
<keyword evidence="3" id="KW-1185">Reference proteome</keyword>
<feature type="region of interest" description="Disordered" evidence="1">
    <location>
        <begin position="58"/>
        <end position="84"/>
    </location>
</feature>
<name>A0A4C1SWC8_EUMVA</name>
<gene>
    <name evidence="2" type="ORF">EVAR_4616_1</name>
</gene>
<organism evidence="2 3">
    <name type="scientific">Eumeta variegata</name>
    <name type="common">Bagworm moth</name>
    <name type="synonym">Eumeta japonica</name>
    <dbReference type="NCBI Taxonomy" id="151549"/>
    <lineage>
        <taxon>Eukaryota</taxon>
        <taxon>Metazoa</taxon>
        <taxon>Ecdysozoa</taxon>
        <taxon>Arthropoda</taxon>
        <taxon>Hexapoda</taxon>
        <taxon>Insecta</taxon>
        <taxon>Pterygota</taxon>
        <taxon>Neoptera</taxon>
        <taxon>Endopterygota</taxon>
        <taxon>Lepidoptera</taxon>
        <taxon>Glossata</taxon>
        <taxon>Ditrysia</taxon>
        <taxon>Tineoidea</taxon>
        <taxon>Psychidae</taxon>
        <taxon>Oiketicinae</taxon>
        <taxon>Eumeta</taxon>
    </lineage>
</organism>
<comment type="caution">
    <text evidence="2">The sequence shown here is derived from an EMBL/GenBank/DDBJ whole genome shotgun (WGS) entry which is preliminary data.</text>
</comment>
<dbReference type="EMBL" id="BGZK01000022">
    <property type="protein sequence ID" value="GBP06492.1"/>
    <property type="molecule type" value="Genomic_DNA"/>
</dbReference>
<protein>
    <submittedName>
        <fullName evidence="2">Uncharacterized protein</fullName>
    </submittedName>
</protein>
<reference evidence="2 3" key="1">
    <citation type="journal article" date="2019" name="Commun. Biol.">
        <title>The bagworm genome reveals a unique fibroin gene that provides high tensile strength.</title>
        <authorList>
            <person name="Kono N."/>
            <person name="Nakamura H."/>
            <person name="Ohtoshi R."/>
            <person name="Tomita M."/>
            <person name="Numata K."/>
            <person name="Arakawa K."/>
        </authorList>
    </citation>
    <scope>NUCLEOTIDE SEQUENCE [LARGE SCALE GENOMIC DNA]</scope>
</reference>
<feature type="compositionally biased region" description="Basic and acidic residues" evidence="1">
    <location>
        <begin position="64"/>
        <end position="84"/>
    </location>
</feature>
<sequence>MLWRLYVKPSVTDASMTIVANLRPAPDEHGNLSGRVPVAFSLFHQPILSASDILFLTKRPTTHSRPEPGRPTRRADGPGADRSDRCDDVVLIVPVFFSFIVKPDRTVSGKRICIDRRRSDRSLES</sequence>
<dbReference type="Proteomes" id="UP000299102">
    <property type="component" value="Unassembled WGS sequence"/>
</dbReference>